<dbReference type="EnsemblPlants" id="Bra035453.1">
    <property type="protein sequence ID" value="Bra035453.1-P"/>
    <property type="gene ID" value="Bra035453"/>
</dbReference>
<proteinExistence type="predicted"/>
<dbReference type="PANTHER" id="PTHR47864">
    <property type="entry name" value="TRANSMEMBRANE PROTEIN"/>
    <property type="match status" value="1"/>
</dbReference>
<evidence type="ECO:0000313" key="3">
    <source>
        <dbReference type="EnsemblPlants" id="Bra035453.1-P"/>
    </source>
</evidence>
<protein>
    <recommendedName>
        <fullName evidence="2">At2g29880-like C-terminal domain-containing protein</fullName>
    </recommendedName>
</protein>
<accession>M4F303</accession>
<reference evidence="3 4" key="2">
    <citation type="journal article" date="2018" name="Hortic Res">
        <title>Improved Brassica rapa reference genome by single-molecule sequencing and chromosome conformation capture technologies.</title>
        <authorList>
            <person name="Zhang L."/>
            <person name="Cai X."/>
            <person name="Wu J."/>
            <person name="Liu M."/>
            <person name="Grob S."/>
            <person name="Cheng F."/>
            <person name="Liang J."/>
            <person name="Cai C."/>
            <person name="Liu Z."/>
            <person name="Liu B."/>
            <person name="Wang F."/>
            <person name="Li S."/>
            <person name="Liu F."/>
            <person name="Li X."/>
            <person name="Cheng L."/>
            <person name="Yang W."/>
            <person name="Li M.H."/>
            <person name="Grossniklaus U."/>
            <person name="Zheng H."/>
            <person name="Wang X."/>
        </authorList>
    </citation>
    <scope>NUCLEOTIDE SEQUENCE [LARGE SCALE GENOMIC DNA]</scope>
    <source>
        <strain evidence="3 4">cv. Chiifu-401-42</strain>
    </source>
</reference>
<evidence type="ECO:0000313" key="4">
    <source>
        <dbReference type="Proteomes" id="UP000011750"/>
    </source>
</evidence>
<reference evidence="3" key="3">
    <citation type="submission" date="2023-03" db="UniProtKB">
        <authorList>
            <consortium name="EnsemblPlants"/>
        </authorList>
    </citation>
    <scope>IDENTIFICATION</scope>
    <source>
        <strain evidence="3">cv. Chiifu-401-42</strain>
    </source>
</reference>
<feature type="compositionally biased region" description="Polar residues" evidence="1">
    <location>
        <begin position="271"/>
        <end position="281"/>
    </location>
</feature>
<organism evidence="3 4">
    <name type="scientific">Brassica campestris</name>
    <name type="common">Field mustard</name>
    <dbReference type="NCBI Taxonomy" id="3711"/>
    <lineage>
        <taxon>Eukaryota</taxon>
        <taxon>Viridiplantae</taxon>
        <taxon>Streptophyta</taxon>
        <taxon>Embryophyta</taxon>
        <taxon>Tracheophyta</taxon>
        <taxon>Spermatophyta</taxon>
        <taxon>Magnoliopsida</taxon>
        <taxon>eudicotyledons</taxon>
        <taxon>Gunneridae</taxon>
        <taxon>Pentapetalae</taxon>
        <taxon>rosids</taxon>
        <taxon>malvids</taxon>
        <taxon>Brassicales</taxon>
        <taxon>Brassicaceae</taxon>
        <taxon>Brassiceae</taxon>
        <taxon>Brassica</taxon>
    </lineage>
</organism>
<dbReference type="HOGENOM" id="CLU_970941_0_0_1"/>
<dbReference type="PANTHER" id="PTHR47864:SF8">
    <property type="entry name" value="MYB_SANT-LIKE DOMAIN-CONTAINING PROTEIN"/>
    <property type="match status" value="1"/>
</dbReference>
<sequence>MGDSQDAKGKGQYHSWSGPKNRLLLRSLVDAINNGFRDASGKFNKLTIETRVLSVLHQQLGSKKTYGYDKNRMKILKTSERANDISFVQMMNSGEDIIHQQGYENVVFSSSEKSTGEKLPPRKKARTDSYLDKACEEVTEITSQIFGMIRKRWEKEAEEKEADDKANNVWDAINEIPDLDDDLRYEAMTLVHSLGMKSGFVKMSVADRRGWIKKIFVNKVDEVQCIDKGLKCYGWFFRLWSFSIFLVAKLFQFLHDGEYPEAVISEEPKGYSSTNQDNGSVLLQDMK</sequence>
<dbReference type="Gramene" id="Bra035453.1">
    <property type="protein sequence ID" value="Bra035453.1-P"/>
    <property type="gene ID" value="Bra035453"/>
</dbReference>
<feature type="domain" description="At2g29880-like C-terminal" evidence="2">
    <location>
        <begin position="169"/>
        <end position="213"/>
    </location>
</feature>
<dbReference type="InParanoid" id="M4F303"/>
<keyword evidence="4" id="KW-1185">Reference proteome</keyword>
<evidence type="ECO:0000259" key="2">
    <source>
        <dbReference type="Pfam" id="PF24769"/>
    </source>
</evidence>
<dbReference type="Pfam" id="PF24769">
    <property type="entry name" value="At2g29880_C"/>
    <property type="match status" value="1"/>
</dbReference>
<evidence type="ECO:0000256" key="1">
    <source>
        <dbReference type="SAM" id="MobiDB-lite"/>
    </source>
</evidence>
<dbReference type="InterPro" id="IPR056253">
    <property type="entry name" value="At2g29880-like_C"/>
</dbReference>
<feature type="region of interest" description="Disordered" evidence="1">
    <location>
        <begin position="268"/>
        <end position="287"/>
    </location>
</feature>
<dbReference type="OMA" id="CYGWFFR"/>
<dbReference type="AlphaFoldDB" id="M4F303"/>
<dbReference type="Proteomes" id="UP000011750">
    <property type="component" value="Chromosome A01"/>
</dbReference>
<reference evidence="3 4" key="1">
    <citation type="journal article" date="2011" name="Nat. Genet.">
        <title>The genome of the mesopolyploid crop species Brassica rapa.</title>
        <authorList>
            <consortium name="Brassica rapa Genome Sequencing Project Consortium"/>
            <person name="Wang X."/>
            <person name="Wang H."/>
            <person name="Wang J."/>
            <person name="Sun R."/>
            <person name="Wu J."/>
            <person name="Liu S."/>
            <person name="Bai Y."/>
            <person name="Mun J.H."/>
            <person name="Bancroft I."/>
            <person name="Cheng F."/>
            <person name="Huang S."/>
            <person name="Li X."/>
            <person name="Hua W."/>
            <person name="Wang J."/>
            <person name="Wang X."/>
            <person name="Freeling M."/>
            <person name="Pires J.C."/>
            <person name="Paterson A.H."/>
            <person name="Chalhoub B."/>
            <person name="Wang B."/>
            <person name="Hayward A."/>
            <person name="Sharpe A.G."/>
            <person name="Park B.S."/>
            <person name="Weisshaar B."/>
            <person name="Liu B."/>
            <person name="Li B."/>
            <person name="Liu B."/>
            <person name="Tong C."/>
            <person name="Song C."/>
            <person name="Duran C."/>
            <person name="Peng C."/>
            <person name="Geng C."/>
            <person name="Koh C."/>
            <person name="Lin C."/>
            <person name="Edwards D."/>
            <person name="Mu D."/>
            <person name="Shen D."/>
            <person name="Soumpourou E."/>
            <person name="Li F."/>
            <person name="Fraser F."/>
            <person name="Conant G."/>
            <person name="Lassalle G."/>
            <person name="King G.J."/>
            <person name="Bonnema G."/>
            <person name="Tang H."/>
            <person name="Wang H."/>
            <person name="Belcram H."/>
            <person name="Zhou H."/>
            <person name="Hirakawa H."/>
            <person name="Abe H."/>
            <person name="Guo H."/>
            <person name="Wang H."/>
            <person name="Jin H."/>
            <person name="Parkin I.A."/>
            <person name="Batley J."/>
            <person name="Kim J.S."/>
            <person name="Just J."/>
            <person name="Li J."/>
            <person name="Xu J."/>
            <person name="Deng J."/>
            <person name="Kim J.A."/>
            <person name="Li J."/>
            <person name="Yu J."/>
            <person name="Meng J."/>
            <person name="Wang J."/>
            <person name="Min J."/>
            <person name="Poulain J."/>
            <person name="Wang J."/>
            <person name="Hatakeyama K."/>
            <person name="Wu K."/>
            <person name="Wang L."/>
            <person name="Fang L."/>
            <person name="Trick M."/>
            <person name="Links M.G."/>
            <person name="Zhao M."/>
            <person name="Jin M."/>
            <person name="Ramchiary N."/>
            <person name="Drou N."/>
            <person name="Berkman P.J."/>
            <person name="Cai Q."/>
            <person name="Huang Q."/>
            <person name="Li R."/>
            <person name="Tabata S."/>
            <person name="Cheng S."/>
            <person name="Zhang S."/>
            <person name="Zhang S."/>
            <person name="Huang S."/>
            <person name="Sato S."/>
            <person name="Sun S."/>
            <person name="Kwon S.J."/>
            <person name="Choi S.R."/>
            <person name="Lee T.H."/>
            <person name="Fan W."/>
            <person name="Zhao X."/>
            <person name="Tan X."/>
            <person name="Xu X."/>
            <person name="Wang Y."/>
            <person name="Qiu Y."/>
            <person name="Yin Y."/>
            <person name="Li Y."/>
            <person name="Du Y."/>
            <person name="Liao Y."/>
            <person name="Lim Y."/>
            <person name="Narusaka Y."/>
            <person name="Wang Y."/>
            <person name="Wang Z."/>
            <person name="Li Z."/>
            <person name="Wang Z."/>
            <person name="Xiong Z."/>
            <person name="Zhang Z."/>
        </authorList>
    </citation>
    <scope>NUCLEOTIDE SEQUENCE [LARGE SCALE GENOMIC DNA]</scope>
    <source>
        <strain evidence="3 4">cv. Chiifu-401-42</strain>
    </source>
</reference>
<name>M4F303_BRACM</name>
<dbReference type="InterPro" id="IPR055314">
    <property type="entry name" value="At2g29880-like"/>
</dbReference>